<dbReference type="GO" id="GO:0050660">
    <property type="term" value="F:flavin adenine dinucleotide binding"/>
    <property type="evidence" value="ECO:0007669"/>
    <property type="project" value="InterPro"/>
</dbReference>
<reference evidence="2" key="1">
    <citation type="submission" date="2024-07" db="EMBL/GenBank/DDBJ databases">
        <authorList>
            <person name="Yu S.T."/>
        </authorList>
    </citation>
    <scope>NUCLEOTIDE SEQUENCE</scope>
    <source>
        <strain evidence="2">R35</strain>
    </source>
</reference>
<protein>
    <submittedName>
        <fullName evidence="2">Acyl-CoA dehydrogenase family protein</fullName>
    </submittedName>
</protein>
<accession>A0AB39SKC8</accession>
<dbReference type="Gene3D" id="1.10.540.10">
    <property type="entry name" value="Acyl-CoA dehydrogenase/oxidase, N-terminal domain"/>
    <property type="match status" value="1"/>
</dbReference>
<dbReference type="InterPro" id="IPR052547">
    <property type="entry name" value="Mito_Isobutyryl-CoADH"/>
</dbReference>
<organism evidence="2">
    <name type="scientific">Streptomyces sp. R35</name>
    <dbReference type="NCBI Taxonomy" id="3238630"/>
    <lineage>
        <taxon>Bacteria</taxon>
        <taxon>Bacillati</taxon>
        <taxon>Actinomycetota</taxon>
        <taxon>Actinomycetes</taxon>
        <taxon>Kitasatosporales</taxon>
        <taxon>Streptomycetaceae</taxon>
        <taxon>Streptomyces</taxon>
    </lineage>
</organism>
<dbReference type="GO" id="GO:0016627">
    <property type="term" value="F:oxidoreductase activity, acting on the CH-CH group of donors"/>
    <property type="evidence" value="ECO:0007669"/>
    <property type="project" value="InterPro"/>
</dbReference>
<evidence type="ECO:0000313" key="2">
    <source>
        <dbReference type="EMBL" id="XDQ67012.1"/>
    </source>
</evidence>
<dbReference type="InterPro" id="IPR037069">
    <property type="entry name" value="AcylCoA_DH/ox_N_sf"/>
</dbReference>
<dbReference type="InterPro" id="IPR009100">
    <property type="entry name" value="AcylCoA_DH/oxidase_NM_dom_sf"/>
</dbReference>
<evidence type="ECO:0000259" key="1">
    <source>
        <dbReference type="Pfam" id="PF02771"/>
    </source>
</evidence>
<proteinExistence type="predicted"/>
<dbReference type="InterPro" id="IPR013786">
    <property type="entry name" value="AcylCoA_DH/ox_N"/>
</dbReference>
<dbReference type="Gene3D" id="2.40.110.10">
    <property type="entry name" value="Butyryl-CoA Dehydrogenase, subunit A, domain 2"/>
    <property type="match status" value="1"/>
</dbReference>
<feature type="domain" description="Acyl-CoA dehydrogenase/oxidase N-terminal" evidence="1">
    <location>
        <begin position="4"/>
        <end position="97"/>
    </location>
</feature>
<dbReference type="AlphaFoldDB" id="A0AB39SKC8"/>
<dbReference type="SUPFAM" id="SSF56645">
    <property type="entry name" value="Acyl-CoA dehydrogenase NM domain-like"/>
    <property type="match status" value="1"/>
</dbReference>
<name>A0AB39SKC8_9ACTN</name>
<dbReference type="InterPro" id="IPR046373">
    <property type="entry name" value="Acyl-CoA_Oxase/DH_mid-dom_sf"/>
</dbReference>
<dbReference type="RefSeq" id="WP_369263958.1">
    <property type="nucleotide sequence ID" value="NZ_CP163440.1"/>
</dbReference>
<dbReference type="PANTHER" id="PTHR43831:SF1">
    <property type="entry name" value="ISOBUTYRYL-COA DEHYDROGENASE, MITOCHONDRIAL"/>
    <property type="match status" value="1"/>
</dbReference>
<dbReference type="EMBL" id="CP163440">
    <property type="protein sequence ID" value="XDQ67012.1"/>
    <property type="molecule type" value="Genomic_DNA"/>
</dbReference>
<gene>
    <name evidence="2" type="ORF">AB5J50_42645</name>
</gene>
<dbReference type="Pfam" id="PF02771">
    <property type="entry name" value="Acyl-CoA_dh_N"/>
    <property type="match status" value="1"/>
</dbReference>
<dbReference type="PANTHER" id="PTHR43831">
    <property type="entry name" value="ISOBUTYRYL-COA DEHYDROGENASE"/>
    <property type="match status" value="1"/>
</dbReference>
<sequence>MSYRTSLSDVLTGVIAPSAEVTDREGKFPRGAVTALGHAGLLGLTVSAEFGGGGMDLPDAAEVVARTARVCRATAAVLQSHYAAVAVIESYGSPWLRGEIAAGRHLSSLALAEDGSPGEQGGQAQYWASHSVAARSGDVVALRARKHEVVAAGEADSYVWSSRPLTAVDGLTLWVVPAHAPDLFVPARPGGGGPNGSATSTVFADPVLVPADAMLGGDGGGLDIVLRTVLPWLLELRAAAGIEAAHPATAGAFPGPARRPTDSLASS</sequence>